<organism evidence="1 2">
    <name type="scientific">Corynebacterium aquatimens</name>
    <dbReference type="NCBI Taxonomy" id="1190508"/>
    <lineage>
        <taxon>Bacteria</taxon>
        <taxon>Bacillati</taxon>
        <taxon>Actinomycetota</taxon>
        <taxon>Actinomycetes</taxon>
        <taxon>Mycobacteriales</taxon>
        <taxon>Corynebacteriaceae</taxon>
        <taxon>Corynebacterium</taxon>
    </lineage>
</organism>
<evidence type="ECO:0000313" key="2">
    <source>
        <dbReference type="Proteomes" id="UP000658613"/>
    </source>
</evidence>
<dbReference type="GO" id="GO:0004806">
    <property type="term" value="F:triacylglycerol lipase activity"/>
    <property type="evidence" value="ECO:0007669"/>
    <property type="project" value="InterPro"/>
</dbReference>
<dbReference type="PANTHER" id="PTHR34853">
    <property type="match status" value="1"/>
</dbReference>
<dbReference type="RefSeq" id="WP_290178810.1">
    <property type="nucleotide sequence ID" value="NZ_CP046980.1"/>
</dbReference>
<dbReference type="AlphaFoldDB" id="A0A931E114"/>
<dbReference type="EMBL" id="JADOUE010000001">
    <property type="protein sequence ID" value="MBG6121791.1"/>
    <property type="molecule type" value="Genomic_DNA"/>
</dbReference>
<dbReference type="GO" id="GO:0016042">
    <property type="term" value="P:lipid catabolic process"/>
    <property type="evidence" value="ECO:0007669"/>
    <property type="project" value="InterPro"/>
</dbReference>
<dbReference type="SUPFAM" id="SSF53474">
    <property type="entry name" value="alpha/beta-Hydrolases"/>
    <property type="match status" value="1"/>
</dbReference>
<dbReference type="Proteomes" id="UP000658613">
    <property type="component" value="Unassembled WGS sequence"/>
</dbReference>
<gene>
    <name evidence="1" type="ORF">IW254_000760</name>
</gene>
<proteinExistence type="predicted"/>
<dbReference type="PANTHER" id="PTHR34853:SF1">
    <property type="entry name" value="LIPASE 5"/>
    <property type="match status" value="1"/>
</dbReference>
<evidence type="ECO:0000313" key="1">
    <source>
        <dbReference type="EMBL" id="MBG6121791.1"/>
    </source>
</evidence>
<reference evidence="1" key="1">
    <citation type="submission" date="2020-11" db="EMBL/GenBank/DDBJ databases">
        <title>Sequencing the genomes of 1000 actinobacteria strains.</title>
        <authorList>
            <person name="Klenk H.-P."/>
        </authorList>
    </citation>
    <scope>NUCLEOTIDE SEQUENCE</scope>
    <source>
        <strain evidence="1">DSM 45632</strain>
    </source>
</reference>
<name>A0A931E114_9CORY</name>
<dbReference type="PIRSF" id="PIRSF029171">
    <property type="entry name" value="Esterase_LipA"/>
    <property type="match status" value="1"/>
</dbReference>
<sequence length="416" mass="44346">MSAVAMGVASAPDASAQSVQIVNGRPVLVADPGVPMRPVAPYKEPLYRSGLPKVAPKGKPGTVLAEVPLDPRAGLPNASKQYRIAYSTVDKLGKPAVGTAAVFIPKGPKPAGGWPVVAWTHGTVGLGDECAPSINARIPRDVEYLGRWLDLGYAIVAPDYVGLDTPGLHSYLNGKQSAVEAVDSVAALHNMKGTRDRGGSILAKKWAVIGQSQGGGVALHVAHRATERSTKMGLDYRGAIVTGAPAYIENFLIEFGPSFPPVPAMQVYGLYVLGAVREAYPHVDFDSALTDEGKRMIAAAQKSCYYEVEAAVRGVNLTRAFKKPLRSVPGAEQAIRDFMGTPVAGYDKPVFLGHGMTDVDVPGPIGVVLNSDMWLRQFVGSPRNNFVEVRWYPTDHDGTVNASTQHSVPFLARIMR</sequence>
<dbReference type="Gene3D" id="3.40.50.1820">
    <property type="entry name" value="alpha/beta hydrolase"/>
    <property type="match status" value="1"/>
</dbReference>
<protein>
    <submittedName>
        <fullName evidence="1">Pimeloyl-ACP methyl ester carboxylesterase</fullName>
    </submittedName>
</protein>
<keyword evidence="2" id="KW-1185">Reference proteome</keyword>
<dbReference type="InterPro" id="IPR005152">
    <property type="entry name" value="Lipase_secreted"/>
</dbReference>
<accession>A0A931E114</accession>
<comment type="caution">
    <text evidence="1">The sequence shown here is derived from an EMBL/GenBank/DDBJ whole genome shotgun (WGS) entry which is preliminary data.</text>
</comment>
<dbReference type="InterPro" id="IPR029058">
    <property type="entry name" value="AB_hydrolase_fold"/>
</dbReference>